<reference evidence="22 23" key="1">
    <citation type="journal article" date="2014" name="Nature">
        <title>The genomic substrate for adaptive radiation in African cichlid fish.</title>
        <authorList>
            <person name="Brawand D."/>
            <person name="Wagner C.E."/>
            <person name="Li Y.I."/>
            <person name="Malinsky M."/>
            <person name="Keller I."/>
            <person name="Fan S."/>
            <person name="Simakov O."/>
            <person name="Ng A.Y."/>
            <person name="Lim Z.W."/>
            <person name="Bezault E."/>
            <person name="Turner-Maier J."/>
            <person name="Johnson J."/>
            <person name="Alcazar R."/>
            <person name="Noh H.J."/>
            <person name="Russell P."/>
            <person name="Aken B."/>
            <person name="Alfoldi J."/>
            <person name="Amemiya C."/>
            <person name="Azzouzi N."/>
            <person name="Baroiller J.F."/>
            <person name="Barloy-Hubler F."/>
            <person name="Berlin A."/>
            <person name="Bloomquist R."/>
            <person name="Carleton K.L."/>
            <person name="Conte M.A."/>
            <person name="D'Cotta H."/>
            <person name="Eshel O."/>
            <person name="Gaffney L."/>
            <person name="Galibert F."/>
            <person name="Gante H.F."/>
            <person name="Gnerre S."/>
            <person name="Greuter L."/>
            <person name="Guyon R."/>
            <person name="Haddad N.S."/>
            <person name="Haerty W."/>
            <person name="Harris R.M."/>
            <person name="Hofmann H.A."/>
            <person name="Hourlier T."/>
            <person name="Hulata G."/>
            <person name="Jaffe D.B."/>
            <person name="Lara M."/>
            <person name="Lee A.P."/>
            <person name="MacCallum I."/>
            <person name="Mwaiko S."/>
            <person name="Nikaido M."/>
            <person name="Nishihara H."/>
            <person name="Ozouf-Costaz C."/>
            <person name="Penman D.J."/>
            <person name="Przybylski D."/>
            <person name="Rakotomanga M."/>
            <person name="Renn S.C.P."/>
            <person name="Ribeiro F.J."/>
            <person name="Ron M."/>
            <person name="Salzburger W."/>
            <person name="Sanchez-Pulido L."/>
            <person name="Santos M.E."/>
            <person name="Searle S."/>
            <person name="Sharpe T."/>
            <person name="Swofford R."/>
            <person name="Tan F.J."/>
            <person name="Williams L."/>
            <person name="Young S."/>
            <person name="Yin S."/>
            <person name="Okada N."/>
            <person name="Kocher T.D."/>
            <person name="Miska E.A."/>
            <person name="Lander E.S."/>
            <person name="Venkatesh B."/>
            <person name="Fernald R.D."/>
            <person name="Meyer A."/>
            <person name="Ponting C.P."/>
            <person name="Streelman J.T."/>
            <person name="Lindblad-Toh K."/>
            <person name="Seehausen O."/>
            <person name="Di Palma F."/>
        </authorList>
    </citation>
    <scope>NUCLEOTIDE SEQUENCE</scope>
</reference>
<keyword evidence="11" id="KW-0833">Ubl conjugation pathway</keyword>
<evidence type="ECO:0000256" key="6">
    <source>
        <dbReference type="ARBA" id="ARBA00022499"/>
    </source>
</evidence>
<dbReference type="Ensembl" id="ENSMZET00005019657.1">
    <property type="protein sequence ID" value="ENSMZEP00005019044.1"/>
    <property type="gene ID" value="ENSMZEG00005014266.1"/>
</dbReference>
<comment type="subcellular location">
    <subcellularLocation>
        <location evidence="2">Cytoplasm</location>
    </subcellularLocation>
</comment>
<evidence type="ECO:0000256" key="20">
    <source>
        <dbReference type="SAM" id="MobiDB-lite"/>
    </source>
</evidence>
<evidence type="ECO:0000256" key="7">
    <source>
        <dbReference type="ARBA" id="ARBA00022553"/>
    </source>
</evidence>
<dbReference type="Proteomes" id="UP000265160">
    <property type="component" value="LG18"/>
</dbReference>
<evidence type="ECO:0000259" key="21">
    <source>
        <dbReference type="PROSITE" id="PS50089"/>
    </source>
</evidence>
<proteinExistence type="predicted"/>
<reference evidence="22" key="2">
    <citation type="submission" date="2025-08" db="UniProtKB">
        <authorList>
            <consortium name="Ensembl"/>
        </authorList>
    </citation>
    <scope>IDENTIFICATION</scope>
</reference>
<evidence type="ECO:0000313" key="22">
    <source>
        <dbReference type="Ensembl" id="ENSMZEP00005019044.1"/>
    </source>
</evidence>
<feature type="region of interest" description="Disordered" evidence="20">
    <location>
        <begin position="326"/>
        <end position="348"/>
    </location>
</feature>
<keyword evidence="13" id="KW-0832">Ubl conjugation</keyword>
<keyword evidence="10 19" id="KW-0863">Zinc-finger</keyword>
<evidence type="ECO:0000256" key="12">
    <source>
        <dbReference type="ARBA" id="ARBA00022833"/>
    </source>
</evidence>
<keyword evidence="6" id="KW-1017">Isopeptide bond</keyword>
<dbReference type="FunFam" id="3.30.40.10:FF:000195">
    <property type="entry name" value="E3 ubiquitin-protein ligase RNF220"/>
    <property type="match status" value="1"/>
</dbReference>
<dbReference type="AlphaFoldDB" id="A0A3P9CAL6"/>
<feature type="domain" description="RING-type" evidence="21">
    <location>
        <begin position="502"/>
        <end position="541"/>
    </location>
</feature>
<dbReference type="InterPro" id="IPR013083">
    <property type="entry name" value="Znf_RING/FYVE/PHD"/>
</dbReference>
<dbReference type="Pfam" id="PF13923">
    <property type="entry name" value="zf-C3HC4_2"/>
    <property type="match status" value="1"/>
</dbReference>
<dbReference type="Pfam" id="PF15926">
    <property type="entry name" value="RNF220"/>
    <property type="match status" value="2"/>
</dbReference>
<evidence type="ECO:0000256" key="15">
    <source>
        <dbReference type="ARBA" id="ARBA00063526"/>
    </source>
</evidence>
<evidence type="ECO:0000256" key="2">
    <source>
        <dbReference type="ARBA" id="ARBA00004496"/>
    </source>
</evidence>
<keyword evidence="9" id="KW-0479">Metal-binding</keyword>
<evidence type="ECO:0000256" key="16">
    <source>
        <dbReference type="ARBA" id="ARBA00067773"/>
    </source>
</evidence>
<keyword evidence="12" id="KW-0862">Zinc</keyword>
<evidence type="ECO:0000256" key="18">
    <source>
        <dbReference type="ARBA" id="ARBA00083046"/>
    </source>
</evidence>
<evidence type="ECO:0000256" key="17">
    <source>
        <dbReference type="ARBA" id="ARBA00079756"/>
    </source>
</evidence>
<dbReference type="GO" id="GO:0006513">
    <property type="term" value="P:protein monoubiquitination"/>
    <property type="evidence" value="ECO:0007669"/>
    <property type="project" value="UniProtKB-ARBA"/>
</dbReference>
<dbReference type="PANTHER" id="PTHR13459">
    <property type="entry name" value="E3 UBIQUITIN-PROTEIN LIGASE RNF220 ISOFORM X1"/>
    <property type="match status" value="1"/>
</dbReference>
<dbReference type="InterPro" id="IPR040178">
    <property type="entry name" value="RNF220_RING"/>
</dbReference>
<comment type="subunit">
    <text evidence="15">Interacts with SIN3B. Interacts with CTNNB1 (via Armadillo repeats 2-8). Interacts with USP7 (via MATH domain).</text>
</comment>
<dbReference type="GO" id="GO:0061630">
    <property type="term" value="F:ubiquitin protein ligase activity"/>
    <property type="evidence" value="ECO:0007669"/>
    <property type="project" value="UniProtKB-EC"/>
</dbReference>
<sequence>MDLHRAAFKMESSSYLPNPLASPALMVLASTAEASRDASIPCQQPRPFGVPVSVEKDVHLPFNNGSYTFASMYHRQGAVPPGFPNRDFPPSLLHLHHQFAPPNLDCSPISMLNHSGVGAFRPFASPPEDRDGAPGGYQSAFTPAKRLKGCLDAESSPHLRYSDAEGKEYDFGGAQIPPGGSPSSALKAVEDSGKKIFAVSGLLSDRETSSSPEDRIERCKKKMSLYDSQAPVCPICQVLLRPGELQEHMETEIERLATICLSSKNPSSKDGAATPGTPKSMLLSVHIKREGESPVVSPLSSEDAHHSDRYQVTHTWAHTHIHTHTNKGSLRESSEFPDCDDDSADMDGENGRGFEEYEWAGQKRIRATALLEGGFRATGFATCSIKESAADSDADLDVDGDDTLEYGKAQYTEADIIPCSGAGEDQGEAREREALRGAVLNGGMPSNRITPEFSKWASDDPSTPSEIEKVTEEESTATTMEALKARIRELEKQILRGDRYKCLICMDSYTMPLTSIQCWHVHCEECWLRTLGNKKLCPQCNTITSPGDLRRVYL</sequence>
<dbReference type="CDD" id="cd16563">
    <property type="entry name" value="RING-HC_RNF220"/>
    <property type="match status" value="1"/>
</dbReference>
<evidence type="ECO:0000256" key="1">
    <source>
        <dbReference type="ARBA" id="ARBA00000900"/>
    </source>
</evidence>
<keyword evidence="5" id="KW-0963">Cytoplasm</keyword>
<evidence type="ECO:0000256" key="8">
    <source>
        <dbReference type="ARBA" id="ARBA00022679"/>
    </source>
</evidence>
<organism evidence="22 23">
    <name type="scientific">Maylandia zebra</name>
    <name type="common">zebra mbuna</name>
    <dbReference type="NCBI Taxonomy" id="106582"/>
    <lineage>
        <taxon>Eukaryota</taxon>
        <taxon>Metazoa</taxon>
        <taxon>Chordata</taxon>
        <taxon>Craniata</taxon>
        <taxon>Vertebrata</taxon>
        <taxon>Euteleostomi</taxon>
        <taxon>Actinopterygii</taxon>
        <taxon>Neopterygii</taxon>
        <taxon>Teleostei</taxon>
        <taxon>Neoteleostei</taxon>
        <taxon>Acanthomorphata</taxon>
        <taxon>Ovalentaria</taxon>
        <taxon>Cichlomorphae</taxon>
        <taxon>Cichliformes</taxon>
        <taxon>Cichlidae</taxon>
        <taxon>African cichlids</taxon>
        <taxon>Pseudocrenilabrinae</taxon>
        <taxon>Haplochromini</taxon>
        <taxon>Maylandia</taxon>
        <taxon>Maylandia zebra complex</taxon>
    </lineage>
</organism>
<keyword evidence="8" id="KW-0808">Transferase</keyword>
<comment type="catalytic activity">
    <reaction evidence="1">
        <text>S-ubiquitinyl-[E2 ubiquitin-conjugating enzyme]-L-cysteine + [acceptor protein]-L-lysine = [E2 ubiquitin-conjugating enzyme]-L-cysteine + N(6)-ubiquitinyl-[acceptor protein]-L-lysine.</text>
        <dbReference type="EC" id="2.3.2.27"/>
    </reaction>
</comment>
<reference evidence="22" key="3">
    <citation type="submission" date="2025-09" db="UniProtKB">
        <authorList>
            <consortium name="Ensembl"/>
        </authorList>
    </citation>
    <scope>IDENTIFICATION</scope>
</reference>
<dbReference type="InterPro" id="IPR052443">
    <property type="entry name" value="E3_ubiq-ligase_RNF220-like"/>
</dbReference>
<evidence type="ECO:0000256" key="11">
    <source>
        <dbReference type="ARBA" id="ARBA00022786"/>
    </source>
</evidence>
<keyword evidence="14" id="KW-0175">Coiled coil</keyword>
<keyword evidence="7" id="KW-0597">Phosphoprotein</keyword>
<evidence type="ECO:0000256" key="10">
    <source>
        <dbReference type="ARBA" id="ARBA00022771"/>
    </source>
</evidence>
<dbReference type="SUPFAM" id="SSF57850">
    <property type="entry name" value="RING/U-box"/>
    <property type="match status" value="1"/>
</dbReference>
<name>A0A3P9CAL6_9CICH</name>
<keyword evidence="23" id="KW-1185">Reference proteome</keyword>
<protein>
    <recommendedName>
        <fullName evidence="16">E3 ubiquitin-protein ligase RNF220</fullName>
        <ecNumber evidence="4">2.3.2.27</ecNumber>
    </recommendedName>
    <alternativeName>
        <fullName evidence="18">RING finger protein 220</fullName>
    </alternativeName>
    <alternativeName>
        <fullName evidence="17">RING-type E3 ubiquitin transferase RNF220</fullName>
    </alternativeName>
</protein>
<evidence type="ECO:0000256" key="3">
    <source>
        <dbReference type="ARBA" id="ARBA00004906"/>
    </source>
</evidence>
<dbReference type="InterPro" id="IPR001841">
    <property type="entry name" value="Znf_RING"/>
</dbReference>
<evidence type="ECO:0000256" key="13">
    <source>
        <dbReference type="ARBA" id="ARBA00022843"/>
    </source>
</evidence>
<evidence type="ECO:0000256" key="19">
    <source>
        <dbReference type="PROSITE-ProRule" id="PRU00175"/>
    </source>
</evidence>
<dbReference type="PANTHER" id="PTHR13459:SF1">
    <property type="entry name" value="E3 UBIQUITIN-PROTEIN LIGASE RNF220 ISOFORM X1"/>
    <property type="match status" value="1"/>
</dbReference>
<dbReference type="GeneTree" id="ENSGT00390000016573"/>
<accession>A0A3P9CAL6</accession>
<feature type="compositionally biased region" description="Acidic residues" evidence="20">
    <location>
        <begin position="335"/>
        <end position="348"/>
    </location>
</feature>
<dbReference type="PROSITE" id="PS50089">
    <property type="entry name" value="ZF_RING_2"/>
    <property type="match status" value="1"/>
</dbReference>
<dbReference type="GO" id="GO:0008270">
    <property type="term" value="F:zinc ion binding"/>
    <property type="evidence" value="ECO:0007669"/>
    <property type="project" value="UniProtKB-KW"/>
</dbReference>
<comment type="pathway">
    <text evidence="3">Protein modification; protein ubiquitination.</text>
</comment>
<dbReference type="GO" id="GO:0005737">
    <property type="term" value="C:cytoplasm"/>
    <property type="evidence" value="ECO:0007669"/>
    <property type="project" value="UniProtKB-SubCell"/>
</dbReference>
<dbReference type="InterPro" id="IPR031824">
    <property type="entry name" value="RNF220_mid"/>
</dbReference>
<evidence type="ECO:0000313" key="23">
    <source>
        <dbReference type="Proteomes" id="UP000265160"/>
    </source>
</evidence>
<evidence type="ECO:0000256" key="5">
    <source>
        <dbReference type="ARBA" id="ARBA00022490"/>
    </source>
</evidence>
<evidence type="ECO:0000256" key="14">
    <source>
        <dbReference type="ARBA" id="ARBA00023054"/>
    </source>
</evidence>
<dbReference type="EC" id="2.3.2.27" evidence="4"/>
<evidence type="ECO:0000256" key="4">
    <source>
        <dbReference type="ARBA" id="ARBA00012483"/>
    </source>
</evidence>
<dbReference type="Gene3D" id="3.30.40.10">
    <property type="entry name" value="Zinc/RING finger domain, C3HC4 (zinc finger)"/>
    <property type="match status" value="1"/>
</dbReference>
<evidence type="ECO:0000256" key="9">
    <source>
        <dbReference type="ARBA" id="ARBA00022723"/>
    </source>
</evidence>